<evidence type="ECO:0000313" key="7">
    <source>
        <dbReference type="EMBL" id="QCF27953.1"/>
    </source>
</evidence>
<dbReference type="GO" id="GO:0005524">
    <property type="term" value="F:ATP binding"/>
    <property type="evidence" value="ECO:0007669"/>
    <property type="project" value="InterPro"/>
</dbReference>
<dbReference type="Gene3D" id="2.40.50.140">
    <property type="entry name" value="Nucleic acid-binding proteins"/>
    <property type="match status" value="1"/>
</dbReference>
<dbReference type="SUPFAM" id="SSF56091">
    <property type="entry name" value="DNA ligase/mRNA capping enzyme, catalytic domain"/>
    <property type="match status" value="1"/>
</dbReference>
<dbReference type="OrthoDB" id="9802472at2"/>
<comment type="similarity">
    <text evidence="1">Belongs to the ATP-dependent DNA ligase family.</text>
</comment>
<proteinExistence type="inferred from homology"/>
<dbReference type="InterPro" id="IPR012309">
    <property type="entry name" value="DNA_ligase_ATP-dep_C"/>
</dbReference>
<dbReference type="Pfam" id="PF04679">
    <property type="entry name" value="DNA_ligase_A_C"/>
    <property type="match status" value="1"/>
</dbReference>
<name>A0A4P7XM31_9ALTE</name>
<sequence>MTGKSAKRIFSDDDWLFERKLEGVRCLAVRENGISHLYDRDGELLDANFPDILEALDKLPPDAVVDGEIVAFDGKKMRLAYLEPYLDPGNSQPGYTLESANDDHADAEPAAARREKRPPPCWFYLFDLLQVGPYDLRKLPLETRKLLLRNLIRFSKPLRFTDHRRADGEHLFEIACRKDWEGIVAKRAASPYRSARVDDWLKIKCKQRQELVIGGYTVPPGSKGAFGELLIGYFEGQQFRYAGKVGTGFDHQSLGSLKQALDQHRQRQCPFTDPIDEQNCHWLSPELVCEVGFTAWTRGMKLRQPRYMGLRRGRDARAIVRGDSLEVA</sequence>
<feature type="compositionally biased region" description="Basic and acidic residues" evidence="5">
    <location>
        <begin position="101"/>
        <end position="113"/>
    </location>
</feature>
<evidence type="ECO:0000256" key="5">
    <source>
        <dbReference type="SAM" id="MobiDB-lite"/>
    </source>
</evidence>
<dbReference type="CDD" id="cd07971">
    <property type="entry name" value="OBF_DNA_ligase_LigD"/>
    <property type="match status" value="1"/>
</dbReference>
<dbReference type="Gene3D" id="3.30.1490.70">
    <property type="match status" value="1"/>
</dbReference>
<dbReference type="EMBL" id="CP031093">
    <property type="protein sequence ID" value="QCF27953.1"/>
    <property type="molecule type" value="Genomic_DNA"/>
</dbReference>
<gene>
    <name evidence="7" type="ORF">soil367_13920</name>
</gene>
<protein>
    <recommendedName>
        <fullName evidence="2">DNA ligase (ATP)</fullName>
        <ecNumber evidence="2">6.5.1.1</ecNumber>
    </recommendedName>
</protein>
<dbReference type="GO" id="GO:0003910">
    <property type="term" value="F:DNA ligase (ATP) activity"/>
    <property type="evidence" value="ECO:0007669"/>
    <property type="project" value="UniProtKB-EC"/>
</dbReference>
<feature type="domain" description="ATP-dependent DNA ligase family profile" evidence="6">
    <location>
        <begin position="123"/>
        <end position="246"/>
    </location>
</feature>
<keyword evidence="3 7" id="KW-0436">Ligase</keyword>
<organism evidence="7 8">
    <name type="scientific">Hydrocarboniclastica marina</name>
    <dbReference type="NCBI Taxonomy" id="2259620"/>
    <lineage>
        <taxon>Bacteria</taxon>
        <taxon>Pseudomonadati</taxon>
        <taxon>Pseudomonadota</taxon>
        <taxon>Gammaproteobacteria</taxon>
        <taxon>Alteromonadales</taxon>
        <taxon>Alteromonadaceae</taxon>
        <taxon>Hydrocarboniclastica</taxon>
    </lineage>
</organism>
<evidence type="ECO:0000259" key="6">
    <source>
        <dbReference type="PROSITE" id="PS50160"/>
    </source>
</evidence>
<reference evidence="7 8" key="1">
    <citation type="submission" date="2018-07" db="EMBL/GenBank/DDBJ databases">
        <title>Marsedoiliclastica nanhaica gen. nov. sp. nov., a novel marine hydrocarbonoclastic bacterium isolated from an in-situ enriched hydrocarbon-degrading consortium in deep-sea sediment.</title>
        <authorList>
            <person name="Dong C."/>
            <person name="Ma T."/>
            <person name="Liu R."/>
            <person name="Shao Z."/>
        </authorList>
    </citation>
    <scope>NUCLEOTIDE SEQUENCE [LARGE SCALE GENOMIC DNA]</scope>
    <source>
        <strain evidence="8">soil36-7</strain>
    </source>
</reference>
<dbReference type="GO" id="GO:0006281">
    <property type="term" value="P:DNA repair"/>
    <property type="evidence" value="ECO:0007669"/>
    <property type="project" value="InterPro"/>
</dbReference>
<feature type="region of interest" description="Disordered" evidence="5">
    <location>
        <begin position="92"/>
        <end position="113"/>
    </location>
</feature>
<dbReference type="AlphaFoldDB" id="A0A4P7XM31"/>
<dbReference type="InterPro" id="IPR012340">
    <property type="entry name" value="NA-bd_OB-fold"/>
</dbReference>
<dbReference type="Gene3D" id="3.30.470.30">
    <property type="entry name" value="DNA ligase/mRNA capping enzyme"/>
    <property type="match status" value="1"/>
</dbReference>
<evidence type="ECO:0000256" key="2">
    <source>
        <dbReference type="ARBA" id="ARBA00012727"/>
    </source>
</evidence>
<dbReference type="PANTHER" id="PTHR45674">
    <property type="entry name" value="DNA LIGASE 1/3 FAMILY MEMBER"/>
    <property type="match status" value="1"/>
</dbReference>
<evidence type="ECO:0000256" key="3">
    <source>
        <dbReference type="ARBA" id="ARBA00022598"/>
    </source>
</evidence>
<comment type="catalytic activity">
    <reaction evidence="4">
        <text>ATP + (deoxyribonucleotide)n-3'-hydroxyl + 5'-phospho-(deoxyribonucleotide)m = (deoxyribonucleotide)n+m + AMP + diphosphate.</text>
        <dbReference type="EC" id="6.5.1.1"/>
    </reaction>
</comment>
<evidence type="ECO:0000313" key="8">
    <source>
        <dbReference type="Proteomes" id="UP000298049"/>
    </source>
</evidence>
<evidence type="ECO:0000256" key="4">
    <source>
        <dbReference type="ARBA" id="ARBA00034003"/>
    </source>
</evidence>
<dbReference type="InterPro" id="IPR050191">
    <property type="entry name" value="ATP-dep_DNA_ligase"/>
</dbReference>
<dbReference type="InterPro" id="IPR012310">
    <property type="entry name" value="DNA_ligase_ATP-dep_cent"/>
</dbReference>
<dbReference type="SUPFAM" id="SSF50249">
    <property type="entry name" value="Nucleic acid-binding proteins"/>
    <property type="match status" value="1"/>
</dbReference>
<dbReference type="Pfam" id="PF01068">
    <property type="entry name" value="DNA_ligase_A_M"/>
    <property type="match status" value="1"/>
</dbReference>
<dbReference type="NCBIfam" id="TIGR02779">
    <property type="entry name" value="NHEJ_ligase_lig"/>
    <property type="match status" value="1"/>
</dbReference>
<accession>A0A4P7XM31</accession>
<dbReference type="Proteomes" id="UP000298049">
    <property type="component" value="Chromosome"/>
</dbReference>
<dbReference type="EC" id="6.5.1.1" evidence="2"/>
<dbReference type="InterPro" id="IPR014146">
    <property type="entry name" value="LigD_ligase_dom"/>
</dbReference>
<dbReference type="PANTHER" id="PTHR45674:SF4">
    <property type="entry name" value="DNA LIGASE 1"/>
    <property type="match status" value="1"/>
</dbReference>
<keyword evidence="8" id="KW-1185">Reference proteome</keyword>
<dbReference type="GO" id="GO:0006310">
    <property type="term" value="P:DNA recombination"/>
    <property type="evidence" value="ECO:0007669"/>
    <property type="project" value="InterPro"/>
</dbReference>
<evidence type="ECO:0000256" key="1">
    <source>
        <dbReference type="ARBA" id="ARBA00007572"/>
    </source>
</evidence>
<dbReference type="PROSITE" id="PS50160">
    <property type="entry name" value="DNA_LIGASE_A3"/>
    <property type="match status" value="1"/>
</dbReference>
<dbReference type="KEGG" id="hmi:soil367_13920"/>